<organism evidence="2 3">
    <name type="scientific">Candidatus Andersenbacteria bacterium CG10_big_fil_rev_8_21_14_0_10_54_11</name>
    <dbReference type="NCBI Taxonomy" id="1974485"/>
    <lineage>
        <taxon>Bacteria</taxon>
        <taxon>Candidatus Anderseniibacteriota</taxon>
    </lineage>
</organism>
<sequence length="372" mass="41145">MDLWDRLQAETPFLVAEIGKNFIQTERAVPAADYLANALALVDAAASSGADAVKFQTHVVDDEQAPLPVVAPHFNGADRYSWVRRNTEVTPPEFWRTVKHRCAELGVVFFSTPMSRRAAQRLVEADVPLWKVSSGDILDFVLLDFLRRRSEPIIISSGMSTLAEVDLAIRFLRENTSKIVLLHCISKYPADPQEMQLGVIPFFQQRYGIPIGFSDHSLGWEAALGAAAIGTRVIEKHFSLSRDLWGSDHKVSMTPAEFAEMARRVRDKKFSTVAAELFMGDPVADELPDAGSEFRGYFRKSLVAARNITTGEVIEPDMLYAMRPQALLGGLPSERYEEVVGQQASASVSAGHVLLEEAVSLGASRERRVDAL</sequence>
<dbReference type="SUPFAM" id="SSF51569">
    <property type="entry name" value="Aldolase"/>
    <property type="match status" value="1"/>
</dbReference>
<gene>
    <name evidence="2" type="ORF">COT71_02465</name>
</gene>
<dbReference type="Pfam" id="PF03102">
    <property type="entry name" value="NeuB"/>
    <property type="match status" value="1"/>
</dbReference>
<dbReference type="PROSITE" id="PS50844">
    <property type="entry name" value="AFP_LIKE"/>
    <property type="match status" value="1"/>
</dbReference>
<comment type="caution">
    <text evidence="2">The sequence shown here is derived from an EMBL/GenBank/DDBJ whole genome shotgun (WGS) entry which is preliminary data.</text>
</comment>
<evidence type="ECO:0000313" key="3">
    <source>
        <dbReference type="Proteomes" id="UP000230731"/>
    </source>
</evidence>
<dbReference type="InterPro" id="IPR057736">
    <property type="entry name" value="SAF_PseI/NeuA/NeuB"/>
</dbReference>
<name>A0A2M6WZ69_9BACT</name>
<dbReference type="EMBL" id="PEZP01000031">
    <property type="protein sequence ID" value="PIT98101.1"/>
    <property type="molecule type" value="Genomic_DNA"/>
</dbReference>
<dbReference type="Proteomes" id="UP000230731">
    <property type="component" value="Unassembled WGS sequence"/>
</dbReference>
<dbReference type="AlphaFoldDB" id="A0A2M6WZ69"/>
<dbReference type="InterPro" id="IPR006190">
    <property type="entry name" value="SAF_AFP_Neu5Ac"/>
</dbReference>
<dbReference type="PANTHER" id="PTHR42966:SF1">
    <property type="entry name" value="SIALIC ACID SYNTHASE"/>
    <property type="match status" value="1"/>
</dbReference>
<accession>A0A2M6WZ69</accession>
<dbReference type="Gene3D" id="3.90.1210.10">
    <property type="entry name" value="Antifreeze-like/N-acetylneuraminic acid synthase C-terminal domain"/>
    <property type="match status" value="1"/>
</dbReference>
<dbReference type="GO" id="GO:0047444">
    <property type="term" value="F:N-acylneuraminate-9-phosphate synthase activity"/>
    <property type="evidence" value="ECO:0007669"/>
    <property type="project" value="TreeGrafter"/>
</dbReference>
<proteinExistence type="predicted"/>
<dbReference type="GO" id="GO:0016051">
    <property type="term" value="P:carbohydrate biosynthetic process"/>
    <property type="evidence" value="ECO:0007669"/>
    <property type="project" value="InterPro"/>
</dbReference>
<evidence type="ECO:0000313" key="2">
    <source>
        <dbReference type="EMBL" id="PIT98101.1"/>
    </source>
</evidence>
<dbReference type="Pfam" id="PF08666">
    <property type="entry name" value="SAF"/>
    <property type="match status" value="1"/>
</dbReference>
<evidence type="ECO:0000259" key="1">
    <source>
        <dbReference type="PROSITE" id="PS50844"/>
    </source>
</evidence>
<feature type="domain" description="AFP-like" evidence="1">
    <location>
        <begin position="301"/>
        <end position="362"/>
    </location>
</feature>
<dbReference type="InterPro" id="IPR051690">
    <property type="entry name" value="PseI-like"/>
</dbReference>
<reference evidence="3" key="1">
    <citation type="submission" date="2017-09" db="EMBL/GenBank/DDBJ databases">
        <title>Depth-based differentiation of microbial function through sediment-hosted aquifers and enrichment of novel symbionts in the deep terrestrial subsurface.</title>
        <authorList>
            <person name="Probst A.J."/>
            <person name="Ladd B."/>
            <person name="Jarett J.K."/>
            <person name="Geller-Mcgrath D.E."/>
            <person name="Sieber C.M.K."/>
            <person name="Emerson J.B."/>
            <person name="Anantharaman K."/>
            <person name="Thomas B.C."/>
            <person name="Malmstrom R."/>
            <person name="Stieglmeier M."/>
            <person name="Klingl A."/>
            <person name="Woyke T."/>
            <person name="Ryan C.M."/>
            <person name="Banfield J.F."/>
        </authorList>
    </citation>
    <scope>NUCLEOTIDE SEQUENCE [LARGE SCALE GENOMIC DNA]</scope>
</reference>
<dbReference type="SMART" id="SM00858">
    <property type="entry name" value="SAF"/>
    <property type="match status" value="1"/>
</dbReference>
<dbReference type="SUPFAM" id="SSF51269">
    <property type="entry name" value="AFP III-like domain"/>
    <property type="match status" value="1"/>
</dbReference>
<dbReference type="Gene3D" id="3.20.20.70">
    <property type="entry name" value="Aldolase class I"/>
    <property type="match status" value="1"/>
</dbReference>
<dbReference type="InterPro" id="IPR013785">
    <property type="entry name" value="Aldolase_TIM"/>
</dbReference>
<dbReference type="CDD" id="cd11615">
    <property type="entry name" value="SAF_NeuB_like"/>
    <property type="match status" value="1"/>
</dbReference>
<protein>
    <recommendedName>
        <fullName evidence="1">AFP-like domain-containing protein</fullName>
    </recommendedName>
</protein>
<dbReference type="PANTHER" id="PTHR42966">
    <property type="entry name" value="N-ACETYLNEURAMINATE SYNTHASE"/>
    <property type="match status" value="1"/>
</dbReference>
<dbReference type="InterPro" id="IPR036732">
    <property type="entry name" value="AFP_Neu5c_C_sf"/>
</dbReference>
<dbReference type="InterPro" id="IPR013974">
    <property type="entry name" value="SAF"/>
</dbReference>
<dbReference type="InterPro" id="IPR013132">
    <property type="entry name" value="PseI/NeuA/B-like_N"/>
</dbReference>